<dbReference type="AlphaFoldDB" id="A0A6A9QGV3"/>
<evidence type="ECO:0000313" key="1">
    <source>
        <dbReference type="EMBL" id="MUN28447.1"/>
    </source>
</evidence>
<proteinExistence type="predicted"/>
<dbReference type="Proteomes" id="UP000470772">
    <property type="component" value="Unassembled WGS sequence"/>
</dbReference>
<gene>
    <name evidence="1" type="ORF">GC250_02950</name>
</gene>
<reference evidence="1 2" key="1">
    <citation type="submission" date="2019-10" db="EMBL/GenBank/DDBJ databases">
        <title>Sequencing and Assembly of Multiple Reported Metal-Biooxidizing Members of the Extremely Thermoacidophilic Archaeal Family Sulfolobaceae.</title>
        <authorList>
            <person name="Counts J.A."/>
            <person name="Kelly R.M."/>
        </authorList>
    </citation>
    <scope>NUCLEOTIDE SEQUENCE [LARGE SCALE GENOMIC DNA]</scope>
    <source>
        <strain evidence="1 2">DSM 6482</strain>
    </source>
</reference>
<keyword evidence="2" id="KW-1185">Reference proteome</keyword>
<evidence type="ECO:0000313" key="2">
    <source>
        <dbReference type="Proteomes" id="UP000470772"/>
    </source>
</evidence>
<protein>
    <submittedName>
        <fullName evidence="1">Uncharacterized protein</fullName>
    </submittedName>
</protein>
<organism evidence="1 2">
    <name type="scientific">Sulfuracidifex metallicus DSM 6482 = JCM 9184</name>
    <dbReference type="NCBI Taxonomy" id="523847"/>
    <lineage>
        <taxon>Archaea</taxon>
        <taxon>Thermoproteota</taxon>
        <taxon>Thermoprotei</taxon>
        <taxon>Sulfolobales</taxon>
        <taxon>Sulfolobaceae</taxon>
        <taxon>Sulfuracidifex</taxon>
    </lineage>
</organism>
<comment type="caution">
    <text evidence="1">The sequence shown here is derived from an EMBL/GenBank/DDBJ whole genome shotgun (WGS) entry which is preliminary data.</text>
</comment>
<accession>A0A6A9QGV3</accession>
<name>A0A6A9QGV3_SULME</name>
<sequence length="422" mass="48475">MVQDPFTLLSYLVEHANEGSIIPLKVSGNVLFLIKDGRFTFSIYILEGEDIAKIRKDFLPTNLHKVIYEVIDDLKERLSSDLSDLQIAKEIDAAKFLETMYPKREERREERRVIRKPRERKEAPIANPLDSLRIRDNVHLYPLLKLGTSFFSMVLETTLGEMFNLPNASPFMIKDGNAIPYQIKDLKSIYVVLSQAKMDTFRERNPIADVQVENNRITFFSAMFLGEGKGEDKDFTFIGRKAKGVEKDYTFFRLSNKGSVRTISRKVISVSQDVNLGVGFFFWDGQTLVRTGGLDLLKSHEQGVMTLNEYILLNSLLVSNSLSFYSKVMTSIMNMGVSKRIPSHLVKDIMDIDSNPMSISPIVESVTQDEVRFYDPVEYWYSTEILGESDPIHCKEISHYVELRKSVIGELKNRGWFKDFLI</sequence>
<dbReference type="EMBL" id="WGGD01000005">
    <property type="protein sequence ID" value="MUN28447.1"/>
    <property type="molecule type" value="Genomic_DNA"/>
</dbReference>